<accession>A0A226ERN8</accession>
<dbReference type="OrthoDB" id="75724at2759"/>
<dbReference type="AlphaFoldDB" id="A0A226ERN8"/>
<dbReference type="PRINTS" id="PR00180">
    <property type="entry name" value="CRETINALDHBP"/>
</dbReference>
<reference evidence="2 3" key="1">
    <citation type="submission" date="2015-12" db="EMBL/GenBank/DDBJ databases">
        <title>The genome of Folsomia candida.</title>
        <authorList>
            <person name="Faddeeva A."/>
            <person name="Derks M.F."/>
            <person name="Anvar Y."/>
            <person name="Smit S."/>
            <person name="Van Straalen N."/>
            <person name="Roelofs D."/>
        </authorList>
    </citation>
    <scope>NUCLEOTIDE SEQUENCE [LARGE SCALE GENOMIC DNA]</scope>
    <source>
        <strain evidence="2 3">VU population</strain>
        <tissue evidence="2">Whole body</tissue>
    </source>
</reference>
<dbReference type="InterPro" id="IPR036273">
    <property type="entry name" value="CRAL/TRIO_N_dom_sf"/>
</dbReference>
<dbReference type="EMBL" id="LNIX01000002">
    <property type="protein sequence ID" value="OXA60293.1"/>
    <property type="molecule type" value="Genomic_DNA"/>
</dbReference>
<dbReference type="InterPro" id="IPR011074">
    <property type="entry name" value="CRAL/TRIO_N_dom"/>
</dbReference>
<name>A0A226ERN8_FOLCA</name>
<dbReference type="InterPro" id="IPR001251">
    <property type="entry name" value="CRAL-TRIO_dom"/>
</dbReference>
<dbReference type="InterPro" id="IPR036865">
    <property type="entry name" value="CRAL-TRIO_dom_sf"/>
</dbReference>
<protein>
    <submittedName>
        <fullName evidence="2">Alpha-tocopherol transfer protein-like</fullName>
    </submittedName>
</protein>
<dbReference type="CDD" id="cd00170">
    <property type="entry name" value="SEC14"/>
    <property type="match status" value="1"/>
</dbReference>
<evidence type="ECO:0000313" key="3">
    <source>
        <dbReference type="Proteomes" id="UP000198287"/>
    </source>
</evidence>
<gene>
    <name evidence="2" type="ORF">Fcan01_04265</name>
</gene>
<dbReference type="Gene3D" id="1.10.8.20">
    <property type="entry name" value="N-terminal domain of phosphatidylinositol transfer protein sec14p"/>
    <property type="match status" value="1"/>
</dbReference>
<dbReference type="PROSITE" id="PS50191">
    <property type="entry name" value="CRAL_TRIO"/>
    <property type="match status" value="1"/>
</dbReference>
<dbReference type="Gene3D" id="3.40.525.10">
    <property type="entry name" value="CRAL-TRIO lipid binding domain"/>
    <property type="match status" value="1"/>
</dbReference>
<dbReference type="Proteomes" id="UP000198287">
    <property type="component" value="Unassembled WGS sequence"/>
</dbReference>
<dbReference type="GO" id="GO:1902936">
    <property type="term" value="F:phosphatidylinositol bisphosphate binding"/>
    <property type="evidence" value="ECO:0007669"/>
    <property type="project" value="TreeGrafter"/>
</dbReference>
<dbReference type="GO" id="GO:0016020">
    <property type="term" value="C:membrane"/>
    <property type="evidence" value="ECO:0007669"/>
    <property type="project" value="TreeGrafter"/>
</dbReference>
<evidence type="ECO:0000313" key="2">
    <source>
        <dbReference type="EMBL" id="OXA60293.1"/>
    </source>
</evidence>
<dbReference type="SMART" id="SM00516">
    <property type="entry name" value="SEC14"/>
    <property type="match status" value="1"/>
</dbReference>
<dbReference type="PANTHER" id="PTHR10174">
    <property type="entry name" value="ALPHA-TOCOPHEROL TRANSFER PROTEIN-RELATED"/>
    <property type="match status" value="1"/>
</dbReference>
<dbReference type="Pfam" id="PF00650">
    <property type="entry name" value="CRAL_TRIO"/>
    <property type="match status" value="1"/>
</dbReference>
<keyword evidence="3" id="KW-1185">Reference proteome</keyword>
<evidence type="ECO:0000259" key="1">
    <source>
        <dbReference type="PROSITE" id="PS50191"/>
    </source>
</evidence>
<dbReference type="Pfam" id="PF03765">
    <property type="entry name" value="CRAL_TRIO_N"/>
    <property type="match status" value="1"/>
</dbReference>
<proteinExistence type="predicted"/>
<dbReference type="SUPFAM" id="SSF52087">
    <property type="entry name" value="CRAL/TRIO domain"/>
    <property type="match status" value="1"/>
</dbReference>
<sequence length="265" mass="31475">MEQDRIDKSLKRLRNLVKEDTSKHGHIPEEFIEDDKFLLRFIRVRKFDCERAHAMLKEYFTLRRKNPKMFRTLTPSHCKGLYDTGMFVVLKERDQLGRKIFLFRTSLWNLDEVSIDEVICGMFLLLEEMVESEETQKKGVIFVSDQGTLGIRHFKQFSIGRVVMILSILQGKFPLMCKGLHNVNDPYWLQKLGMFAKPFFSNKLQKRVHFHGDNYASFHKFCRPEVLPTTLGGRQTWEEVQDDELFQRLYSKEAYFKKLAEFSKN</sequence>
<dbReference type="SMART" id="SM01100">
    <property type="entry name" value="CRAL_TRIO_N"/>
    <property type="match status" value="1"/>
</dbReference>
<dbReference type="OMA" id="CERAHAM"/>
<dbReference type="PANTHER" id="PTHR10174:SF130">
    <property type="entry name" value="ALPHA-TOCOPHEROL TRANSFER PROTEIN-LIKE"/>
    <property type="match status" value="1"/>
</dbReference>
<dbReference type="Gene3D" id="1.20.5.1200">
    <property type="entry name" value="Alpha-tocopherol transfer"/>
    <property type="match status" value="1"/>
</dbReference>
<feature type="domain" description="CRAL-TRIO" evidence="1">
    <location>
        <begin position="75"/>
        <end position="239"/>
    </location>
</feature>
<dbReference type="SUPFAM" id="SSF46938">
    <property type="entry name" value="CRAL/TRIO N-terminal domain"/>
    <property type="match status" value="1"/>
</dbReference>
<comment type="caution">
    <text evidence="2">The sequence shown here is derived from an EMBL/GenBank/DDBJ whole genome shotgun (WGS) entry which is preliminary data.</text>
</comment>
<organism evidence="2 3">
    <name type="scientific">Folsomia candida</name>
    <name type="common">Springtail</name>
    <dbReference type="NCBI Taxonomy" id="158441"/>
    <lineage>
        <taxon>Eukaryota</taxon>
        <taxon>Metazoa</taxon>
        <taxon>Ecdysozoa</taxon>
        <taxon>Arthropoda</taxon>
        <taxon>Hexapoda</taxon>
        <taxon>Collembola</taxon>
        <taxon>Entomobryomorpha</taxon>
        <taxon>Isotomoidea</taxon>
        <taxon>Isotomidae</taxon>
        <taxon>Proisotominae</taxon>
        <taxon>Folsomia</taxon>
    </lineage>
</organism>